<protein>
    <submittedName>
        <fullName evidence="2">Putative P12 domain protein</fullName>
    </submittedName>
</protein>
<evidence type="ECO:0000313" key="2">
    <source>
        <dbReference type="EMBL" id="KEP52008.1"/>
    </source>
</evidence>
<accession>A0A074S556</accession>
<organism evidence="2 3">
    <name type="scientific">Rhizoctonia solani 123E</name>
    <dbReference type="NCBI Taxonomy" id="1423351"/>
    <lineage>
        <taxon>Eukaryota</taxon>
        <taxon>Fungi</taxon>
        <taxon>Dikarya</taxon>
        <taxon>Basidiomycota</taxon>
        <taxon>Agaricomycotina</taxon>
        <taxon>Agaricomycetes</taxon>
        <taxon>Cantharellales</taxon>
        <taxon>Ceratobasidiaceae</taxon>
        <taxon>Rhizoctonia</taxon>
    </lineage>
</organism>
<dbReference type="EMBL" id="AZST01000130">
    <property type="protein sequence ID" value="KEP52008.1"/>
    <property type="molecule type" value="Genomic_DNA"/>
</dbReference>
<dbReference type="Gene3D" id="2.60.120.260">
    <property type="entry name" value="Galactose-binding domain-like"/>
    <property type="match status" value="1"/>
</dbReference>
<evidence type="ECO:0000313" key="3">
    <source>
        <dbReference type="Proteomes" id="UP000027456"/>
    </source>
</evidence>
<dbReference type="AlphaFoldDB" id="A0A074S556"/>
<keyword evidence="1" id="KW-1133">Transmembrane helix</keyword>
<proteinExistence type="predicted"/>
<evidence type="ECO:0000256" key="1">
    <source>
        <dbReference type="SAM" id="Phobius"/>
    </source>
</evidence>
<keyword evidence="1" id="KW-0472">Membrane</keyword>
<name>A0A074S556_9AGAM</name>
<keyword evidence="1" id="KW-0812">Transmembrane</keyword>
<sequence length="310" mass="34401">MGAELYDAGVCADCSLVHKRSELNTFVQVLGYHFPTFPNETNLTSIIGRDVALDGYIKGNMSIQLLYDGIQALWSPSEDTLFSLYGNPIDIYYQHNITLKVLDASSDARLSVVRARVNGSLFVNDYFPPDRWIVPSNEDRLRYSGFIQTASVSHVNSSTTHISTEAGSTVSMQFNGSTILVYGPCGPEYGLMRVTINGEQQMVNASKPFASDGCLLFQAWGLPSTYLHRLLIENVDGTLGINRFELFRVRFYAGSSAGDRMVEVACGIASVFGTCVIVIVVYVSRFLKKRRVADGPQASLRWFQLLRSRD</sequence>
<dbReference type="Proteomes" id="UP000027456">
    <property type="component" value="Unassembled WGS sequence"/>
</dbReference>
<keyword evidence="3" id="KW-1185">Reference proteome</keyword>
<feature type="transmembrane region" description="Helical" evidence="1">
    <location>
        <begin position="261"/>
        <end position="283"/>
    </location>
</feature>
<reference evidence="2 3" key="1">
    <citation type="submission" date="2013-12" db="EMBL/GenBank/DDBJ databases">
        <authorList>
            <person name="Cubeta M."/>
            <person name="Pakala S."/>
            <person name="Fedorova N."/>
            <person name="Thomas E."/>
            <person name="Dean R."/>
            <person name="Jabaji S."/>
            <person name="Neate S."/>
            <person name="Toda T."/>
            <person name="Tavantzis S."/>
            <person name="Vilgalys R."/>
            <person name="Bharathan N."/>
            <person name="Pakala S."/>
            <person name="Losada L.S."/>
            <person name="Zafar N."/>
            <person name="Nierman W."/>
        </authorList>
    </citation>
    <scope>NUCLEOTIDE SEQUENCE [LARGE SCALE GENOMIC DNA]</scope>
    <source>
        <strain evidence="2 3">123E</strain>
    </source>
</reference>
<dbReference type="HOGENOM" id="CLU_839774_0_0_1"/>
<dbReference type="OrthoDB" id="2576334at2759"/>
<gene>
    <name evidence="2" type="ORF">V565_052210</name>
</gene>
<comment type="caution">
    <text evidence="2">The sequence shown here is derived from an EMBL/GenBank/DDBJ whole genome shotgun (WGS) entry which is preliminary data.</text>
</comment>